<protein>
    <submittedName>
        <fullName evidence="1">Uncharacterized protein</fullName>
    </submittedName>
</protein>
<sequence length="383" mass="43885">MGLKNLHPYARYKLKVYHKETSLSSVLKRYETDIIFIDFCCIFFLLLQNGPGTDIIRQSLKDNREYDHPDLARAINQFISRVLKRIKRMRGGKNDLDVCLVIDGPSIPAKKKTCEERKSRQSNSLKNNFSWKIKKAIQQNLESRADFIPYREYLKPTAITTVTKNKKQQKRQDDSNDKKKGITYFHFAAYEADAEIVYLCNQLTKNEHGAIMSNDGDLFAYPGAFNALRIIQIDWNSSSIPVTITTKSELFRKLGFPTSKKLRLLGETKMAVLASLCGNDYAPIPIATFNDIVQVIRQINCPGNSNDISADKFLQLVYEELIRNKDINISNNFDPQRFSIALHQFCIPLISGVTFDKFRCCHYPGLHINIDKNIIKQLDTGSP</sequence>
<proteinExistence type="predicted"/>
<dbReference type="PANTHER" id="PTHR11081">
    <property type="entry name" value="FLAP ENDONUCLEASE FAMILY MEMBER"/>
    <property type="match status" value="1"/>
</dbReference>
<reference evidence="1 2" key="1">
    <citation type="submission" date="2020-12" db="EMBL/GenBank/DDBJ databases">
        <title>Metabolic potential, ecology and presence of endohyphal bacteria is reflected in genomic diversity of Mucoromycotina.</title>
        <authorList>
            <person name="Muszewska A."/>
            <person name="Okrasinska A."/>
            <person name="Steczkiewicz K."/>
            <person name="Drgas O."/>
            <person name="Orlowska M."/>
            <person name="Perlinska-Lenart U."/>
            <person name="Aleksandrzak-Piekarczyk T."/>
            <person name="Szatraj K."/>
            <person name="Zielenkiewicz U."/>
            <person name="Pilsyk S."/>
            <person name="Malc E."/>
            <person name="Mieczkowski P."/>
            <person name="Kruszewska J.S."/>
            <person name="Biernat P."/>
            <person name="Pawlowska J."/>
        </authorList>
    </citation>
    <scope>NUCLEOTIDE SEQUENCE [LARGE SCALE GENOMIC DNA]</scope>
    <source>
        <strain evidence="1 2">CBS 142.35</strain>
    </source>
</reference>
<dbReference type="GO" id="GO:0017108">
    <property type="term" value="F:5'-flap endonuclease activity"/>
    <property type="evidence" value="ECO:0007669"/>
    <property type="project" value="TreeGrafter"/>
</dbReference>
<dbReference type="InterPro" id="IPR006084">
    <property type="entry name" value="XPG/Rad2"/>
</dbReference>
<dbReference type="InterPro" id="IPR029060">
    <property type="entry name" value="PIN-like_dom_sf"/>
</dbReference>
<dbReference type="Proteomes" id="UP000646827">
    <property type="component" value="Unassembled WGS sequence"/>
</dbReference>
<dbReference type="OrthoDB" id="2267145at2759"/>
<evidence type="ECO:0000313" key="1">
    <source>
        <dbReference type="EMBL" id="KAG2224241.1"/>
    </source>
</evidence>
<evidence type="ECO:0000313" key="2">
    <source>
        <dbReference type="Proteomes" id="UP000646827"/>
    </source>
</evidence>
<comment type="caution">
    <text evidence="1">The sequence shown here is derived from an EMBL/GenBank/DDBJ whole genome shotgun (WGS) entry which is preliminary data.</text>
</comment>
<accession>A0A8H7VIL6</accession>
<dbReference type="EMBL" id="JAEPRB010000046">
    <property type="protein sequence ID" value="KAG2224241.1"/>
    <property type="molecule type" value="Genomic_DNA"/>
</dbReference>
<name>A0A8H7VIL6_9FUNG</name>
<dbReference type="SUPFAM" id="SSF88723">
    <property type="entry name" value="PIN domain-like"/>
    <property type="match status" value="1"/>
</dbReference>
<organism evidence="1 2">
    <name type="scientific">Circinella minor</name>
    <dbReference type="NCBI Taxonomy" id="1195481"/>
    <lineage>
        <taxon>Eukaryota</taxon>
        <taxon>Fungi</taxon>
        <taxon>Fungi incertae sedis</taxon>
        <taxon>Mucoromycota</taxon>
        <taxon>Mucoromycotina</taxon>
        <taxon>Mucoromycetes</taxon>
        <taxon>Mucorales</taxon>
        <taxon>Lichtheimiaceae</taxon>
        <taxon>Circinella</taxon>
    </lineage>
</organism>
<keyword evidence="2" id="KW-1185">Reference proteome</keyword>
<dbReference type="PANTHER" id="PTHR11081:SF32">
    <property type="entry name" value="POST-TRANSCRIPTIONAL REGULATOR MKT1"/>
    <property type="match status" value="1"/>
</dbReference>
<gene>
    <name evidence="1" type="ORF">INT45_000270</name>
</gene>
<dbReference type="Gene3D" id="3.40.50.1010">
    <property type="entry name" value="5'-nuclease"/>
    <property type="match status" value="1"/>
</dbReference>
<dbReference type="AlphaFoldDB" id="A0A8H7VIL6"/>